<proteinExistence type="predicted"/>
<sequence>MQHGNDGQHRERIANPARVRLRTRRGKAPAFASVHGGVHVVRRHHSTPAEAGEVLSHWPPWSAARIDAEAEAAALPNPSTGW</sequence>
<gene>
    <name evidence="1" type="ORF">SDC9_195541</name>
</gene>
<accession>A0A645I9B6</accession>
<dbReference type="EMBL" id="VSSQ01109821">
    <property type="protein sequence ID" value="MPN47937.1"/>
    <property type="molecule type" value="Genomic_DNA"/>
</dbReference>
<protein>
    <submittedName>
        <fullName evidence="1">Uncharacterized protein</fullName>
    </submittedName>
</protein>
<organism evidence="1">
    <name type="scientific">bioreactor metagenome</name>
    <dbReference type="NCBI Taxonomy" id="1076179"/>
    <lineage>
        <taxon>unclassified sequences</taxon>
        <taxon>metagenomes</taxon>
        <taxon>ecological metagenomes</taxon>
    </lineage>
</organism>
<evidence type="ECO:0000313" key="1">
    <source>
        <dbReference type="EMBL" id="MPN47937.1"/>
    </source>
</evidence>
<name>A0A645I9B6_9ZZZZ</name>
<comment type="caution">
    <text evidence="1">The sequence shown here is derived from an EMBL/GenBank/DDBJ whole genome shotgun (WGS) entry which is preliminary data.</text>
</comment>
<dbReference type="AlphaFoldDB" id="A0A645I9B6"/>
<reference evidence="1" key="1">
    <citation type="submission" date="2019-08" db="EMBL/GenBank/DDBJ databases">
        <authorList>
            <person name="Kucharzyk K."/>
            <person name="Murdoch R.W."/>
            <person name="Higgins S."/>
            <person name="Loffler F."/>
        </authorList>
    </citation>
    <scope>NUCLEOTIDE SEQUENCE</scope>
</reference>